<proteinExistence type="predicted"/>
<gene>
    <name evidence="2" type="ORF">QE152_g24965</name>
</gene>
<dbReference type="InterPro" id="IPR029526">
    <property type="entry name" value="PGBD"/>
</dbReference>
<dbReference type="EMBL" id="JASPKY010000265">
    <property type="protein sequence ID" value="KAK9712306.1"/>
    <property type="molecule type" value="Genomic_DNA"/>
</dbReference>
<protein>
    <submittedName>
        <fullName evidence="2">Transposase IS4</fullName>
    </submittedName>
</protein>
<organism evidence="2 3">
    <name type="scientific">Popillia japonica</name>
    <name type="common">Japanese beetle</name>
    <dbReference type="NCBI Taxonomy" id="7064"/>
    <lineage>
        <taxon>Eukaryota</taxon>
        <taxon>Metazoa</taxon>
        <taxon>Ecdysozoa</taxon>
        <taxon>Arthropoda</taxon>
        <taxon>Hexapoda</taxon>
        <taxon>Insecta</taxon>
        <taxon>Pterygota</taxon>
        <taxon>Neoptera</taxon>
        <taxon>Endopterygota</taxon>
        <taxon>Coleoptera</taxon>
        <taxon>Polyphaga</taxon>
        <taxon>Scarabaeiformia</taxon>
        <taxon>Scarabaeidae</taxon>
        <taxon>Rutelinae</taxon>
        <taxon>Popillia</taxon>
    </lineage>
</organism>
<dbReference type="AlphaFoldDB" id="A0AAW1K4P9"/>
<evidence type="ECO:0000259" key="1">
    <source>
        <dbReference type="Pfam" id="PF13843"/>
    </source>
</evidence>
<dbReference type="Proteomes" id="UP001458880">
    <property type="component" value="Unassembled WGS sequence"/>
</dbReference>
<dbReference type="PANTHER" id="PTHR46599:SF3">
    <property type="entry name" value="PIGGYBAC TRANSPOSABLE ELEMENT-DERIVED PROTEIN 4"/>
    <property type="match status" value="1"/>
</dbReference>
<accession>A0AAW1K4P9</accession>
<keyword evidence="3" id="KW-1185">Reference proteome</keyword>
<dbReference type="Pfam" id="PF13843">
    <property type="entry name" value="DDE_Tnp_1_7"/>
    <property type="match status" value="1"/>
</dbReference>
<dbReference type="PANTHER" id="PTHR46599">
    <property type="entry name" value="PIGGYBAC TRANSPOSABLE ELEMENT-DERIVED PROTEIN 4"/>
    <property type="match status" value="1"/>
</dbReference>
<sequence>MIRFKGRSLELFQNLKTDSIYACGTVRKTRKHIPKDFKPDKDMSRGDSDWRISTDEMVCVKWMDNKPVHFLSNFHDPGDTQLISRKQKDGSTKDISCLPTFMILEILN</sequence>
<name>A0AAW1K4P9_POPJA</name>
<evidence type="ECO:0000313" key="3">
    <source>
        <dbReference type="Proteomes" id="UP001458880"/>
    </source>
</evidence>
<feature type="domain" description="PiggyBac transposable element-derived protein" evidence="1">
    <location>
        <begin position="8"/>
        <end position="91"/>
    </location>
</feature>
<comment type="caution">
    <text evidence="2">The sequence shown here is derived from an EMBL/GenBank/DDBJ whole genome shotgun (WGS) entry which is preliminary data.</text>
</comment>
<evidence type="ECO:0000313" key="2">
    <source>
        <dbReference type="EMBL" id="KAK9712306.1"/>
    </source>
</evidence>
<reference evidence="2 3" key="1">
    <citation type="journal article" date="2024" name="BMC Genomics">
        <title>De novo assembly and annotation of Popillia japonica's genome with initial clues to its potential as an invasive pest.</title>
        <authorList>
            <person name="Cucini C."/>
            <person name="Boschi S."/>
            <person name="Funari R."/>
            <person name="Cardaioli E."/>
            <person name="Iannotti N."/>
            <person name="Marturano G."/>
            <person name="Paoli F."/>
            <person name="Bruttini M."/>
            <person name="Carapelli A."/>
            <person name="Frati F."/>
            <person name="Nardi F."/>
        </authorList>
    </citation>
    <scope>NUCLEOTIDE SEQUENCE [LARGE SCALE GENOMIC DNA]</scope>
    <source>
        <strain evidence="2">DMR45628</strain>
    </source>
</reference>